<sequence length="372" mass="41489">MAAVMVEDEAVHGDLAVRAAMALLVSALSPPSPTDVIMPVVHAPYFKELIGSGSYEALNKSIVDVAESNDTKTILTNGTLPNGTALAGDEDINSASARWVVGTFGYRPTVAVIEKKAGLERLERGSHNGTALAAIMDRPYEDDVPVGCKLLESQPYQGEHQDTCSNMALEEEQSNIYVASGYVPEDDEFHFETWSDTDSCSGGSITKYDWRLSVVKTRLYTSHINVTQYWTWVSQTQCFQHQILKDVEPAKWGLFRDEIDFHVKLAEIEVMERSIEALRVHIIMKMDAGAIVADGKPPGDVMASFRRARTMRRFLFFCRERGMKMAKGEPEQLNNMWDSMVSERLLGRGDSHQVLVERVSSTVNSNGLYRKK</sequence>
<organism evidence="2 3">
    <name type="scientific">Fusarium oxysporum f. sp. cepae</name>
    <dbReference type="NCBI Taxonomy" id="396571"/>
    <lineage>
        <taxon>Eukaryota</taxon>
        <taxon>Fungi</taxon>
        <taxon>Dikarya</taxon>
        <taxon>Ascomycota</taxon>
        <taxon>Pezizomycotina</taxon>
        <taxon>Sordariomycetes</taxon>
        <taxon>Hypocreomycetidae</taxon>
        <taxon>Hypocreales</taxon>
        <taxon>Nectriaceae</taxon>
        <taxon>Fusarium</taxon>
        <taxon>Fusarium oxysporum species complex</taxon>
    </lineage>
</organism>
<evidence type="ECO:0000259" key="1">
    <source>
        <dbReference type="Pfam" id="PF24866"/>
    </source>
</evidence>
<dbReference type="PANTHER" id="PTHR42091:SF1">
    <property type="entry name" value="CONSERVED GLYCINE-RICH PROTEIN (AFU_ORTHOLOGUE AFUA_7G02440)"/>
    <property type="match status" value="1"/>
</dbReference>
<reference evidence="2 3" key="1">
    <citation type="journal article" date="2018" name="Sci. Rep.">
        <title>Characterisation of pathogen-specific regions and novel effector candidates in Fusarium oxysporum f. sp. cepae.</title>
        <authorList>
            <person name="Armitage A.D."/>
            <person name="Taylor A."/>
            <person name="Sobczyk M.K."/>
            <person name="Baxter L."/>
            <person name="Greenfield B.P."/>
            <person name="Bates H.J."/>
            <person name="Wilson F."/>
            <person name="Jackson A.C."/>
            <person name="Ott S."/>
            <person name="Harrison R.J."/>
            <person name="Clarkson J.P."/>
        </authorList>
    </citation>
    <scope>NUCLEOTIDE SEQUENCE [LARGE SCALE GENOMIC DNA]</scope>
    <source>
        <strain evidence="2 3">FoC_Fus2</strain>
    </source>
</reference>
<feature type="domain" description="DUF7732" evidence="1">
    <location>
        <begin position="44"/>
        <end position="84"/>
    </location>
</feature>
<proteinExistence type="predicted"/>
<gene>
    <name evidence="2" type="ORF">BFJ65_g14456</name>
</gene>
<evidence type="ECO:0000313" key="2">
    <source>
        <dbReference type="EMBL" id="RKK10456.1"/>
    </source>
</evidence>
<dbReference type="Proteomes" id="UP000270866">
    <property type="component" value="Unassembled WGS sequence"/>
</dbReference>
<accession>A0A3L6MZH1</accession>
<dbReference type="EMBL" id="MRCU01000010">
    <property type="protein sequence ID" value="RKK10456.1"/>
    <property type="molecule type" value="Genomic_DNA"/>
</dbReference>
<evidence type="ECO:0000313" key="3">
    <source>
        <dbReference type="Proteomes" id="UP000270866"/>
    </source>
</evidence>
<dbReference type="InterPro" id="IPR056634">
    <property type="entry name" value="DUF7732"/>
</dbReference>
<name>A0A3L6MZH1_FUSOX</name>
<comment type="caution">
    <text evidence="2">The sequence shown here is derived from an EMBL/GenBank/DDBJ whole genome shotgun (WGS) entry which is preliminary data.</text>
</comment>
<dbReference type="AlphaFoldDB" id="A0A3L6MZH1"/>
<dbReference type="PANTHER" id="PTHR42091">
    <property type="entry name" value="CONSERVED GLYCINE-RICH PROTEIN (AFU_ORTHOLOGUE AFUA_7G02440)"/>
    <property type="match status" value="1"/>
</dbReference>
<protein>
    <recommendedName>
        <fullName evidence="1">DUF7732 domain-containing protein</fullName>
    </recommendedName>
</protein>
<dbReference type="Pfam" id="PF24866">
    <property type="entry name" value="DUF7732"/>
    <property type="match status" value="1"/>
</dbReference>